<evidence type="ECO:0000313" key="4">
    <source>
        <dbReference type="EMBL" id="CAJ1380216.1"/>
    </source>
</evidence>
<feature type="region of interest" description="Disordered" evidence="2">
    <location>
        <begin position="281"/>
        <end position="341"/>
    </location>
</feature>
<dbReference type="Gene3D" id="3.30.70.330">
    <property type="match status" value="1"/>
</dbReference>
<dbReference type="Proteomes" id="UP001178507">
    <property type="component" value="Unassembled WGS sequence"/>
</dbReference>
<evidence type="ECO:0000313" key="5">
    <source>
        <dbReference type="Proteomes" id="UP001178507"/>
    </source>
</evidence>
<dbReference type="CDD" id="cd00590">
    <property type="entry name" value="RRM_SF"/>
    <property type="match status" value="1"/>
</dbReference>
<feature type="compositionally biased region" description="Basic and acidic residues" evidence="2">
    <location>
        <begin position="443"/>
        <end position="454"/>
    </location>
</feature>
<feature type="compositionally biased region" description="Polar residues" evidence="2">
    <location>
        <begin position="303"/>
        <end position="314"/>
    </location>
</feature>
<name>A0AA36I4L1_9DINO</name>
<dbReference type="SUPFAM" id="SSF54928">
    <property type="entry name" value="RNA-binding domain, RBD"/>
    <property type="match status" value="1"/>
</dbReference>
<dbReference type="GO" id="GO:0003723">
    <property type="term" value="F:RNA binding"/>
    <property type="evidence" value="ECO:0007669"/>
    <property type="project" value="UniProtKB-UniRule"/>
</dbReference>
<reference evidence="4" key="1">
    <citation type="submission" date="2023-08" db="EMBL/GenBank/DDBJ databases">
        <authorList>
            <person name="Chen Y."/>
            <person name="Shah S."/>
            <person name="Dougan E. K."/>
            <person name="Thang M."/>
            <person name="Chan C."/>
        </authorList>
    </citation>
    <scope>NUCLEOTIDE SEQUENCE</scope>
</reference>
<organism evidence="4 5">
    <name type="scientific">Effrenium voratum</name>
    <dbReference type="NCBI Taxonomy" id="2562239"/>
    <lineage>
        <taxon>Eukaryota</taxon>
        <taxon>Sar</taxon>
        <taxon>Alveolata</taxon>
        <taxon>Dinophyceae</taxon>
        <taxon>Suessiales</taxon>
        <taxon>Symbiodiniaceae</taxon>
        <taxon>Effrenium</taxon>
    </lineage>
</organism>
<dbReference type="InterPro" id="IPR012677">
    <property type="entry name" value="Nucleotide-bd_a/b_plait_sf"/>
</dbReference>
<feature type="compositionally biased region" description="Basic and acidic residues" evidence="2">
    <location>
        <begin position="330"/>
        <end position="341"/>
    </location>
</feature>
<evidence type="ECO:0000259" key="3">
    <source>
        <dbReference type="PROSITE" id="PS50102"/>
    </source>
</evidence>
<keyword evidence="5" id="KW-1185">Reference proteome</keyword>
<comment type="caution">
    <text evidence="4">The sequence shown here is derived from an EMBL/GenBank/DDBJ whole genome shotgun (WGS) entry which is preliminary data.</text>
</comment>
<evidence type="ECO:0000256" key="1">
    <source>
        <dbReference type="PROSITE-ProRule" id="PRU00176"/>
    </source>
</evidence>
<dbReference type="InterPro" id="IPR035979">
    <property type="entry name" value="RBD_domain_sf"/>
</dbReference>
<protein>
    <recommendedName>
        <fullName evidence="3">RRM domain-containing protein</fullName>
    </recommendedName>
</protein>
<dbReference type="EMBL" id="CAUJNA010000692">
    <property type="protein sequence ID" value="CAJ1380216.1"/>
    <property type="molecule type" value="Genomic_DNA"/>
</dbReference>
<dbReference type="PROSITE" id="PS50102">
    <property type="entry name" value="RRM"/>
    <property type="match status" value="1"/>
</dbReference>
<feature type="compositionally biased region" description="Acidic residues" evidence="2">
    <location>
        <begin position="455"/>
        <end position="472"/>
    </location>
</feature>
<dbReference type="AlphaFoldDB" id="A0AA36I4L1"/>
<gene>
    <name evidence="4" type="ORF">EVOR1521_LOCUS8220</name>
</gene>
<feature type="domain" description="RRM" evidence="3">
    <location>
        <begin position="24"/>
        <end position="103"/>
    </location>
</feature>
<keyword evidence="1" id="KW-0694">RNA-binding</keyword>
<sequence length="472" mass="53378">MAGWVNAPRRGGDSGGQAVEGQRTDLYFASLPNNWTESEIKDFHQDFGVHESEITGCKLLPPRHSGITSRAAIVKYASHAAAERAMNQCRGGLINMEVRYAEERAGKGAGQAVKGKSKGGSFPYKEAVPVEVGLRVRNRHNSQTGEVVATNGRTPGTFRVLMDNGQEWEWETKRFVTADGWAPLHDRQQVPATINMRIKCWMDNRTGRIAYIHNIWPQRIWVEFDDGEEGEKDVTWFVSEDTEDPVGPGMTRREWSRSQPNSMLNYQREAAQVPKYQGGYSWQWGDRRQGSGEETSRRRDSWETGNWRSSQESWNDGKGYGQGAARRRTAREDGESAEKLEEEAIKEAFAQLADERNNGRVWIIDWPSRFQPQFGELRDFLSRHPDKFTVIPQVGRRYTVALAGQEPPADAPRQAWKAKKPSMKWQRAQQKDGDTAGGGHTSEQSRTRSARRGDDDPDATAFDADEDEAIEM</sequence>
<feature type="region of interest" description="Disordered" evidence="2">
    <location>
        <begin position="403"/>
        <end position="472"/>
    </location>
</feature>
<feature type="region of interest" description="Disordered" evidence="2">
    <location>
        <begin position="240"/>
        <end position="259"/>
    </location>
</feature>
<feature type="compositionally biased region" description="Basic and acidic residues" evidence="2">
    <location>
        <begin position="285"/>
        <end position="302"/>
    </location>
</feature>
<proteinExistence type="predicted"/>
<dbReference type="InterPro" id="IPR000504">
    <property type="entry name" value="RRM_dom"/>
</dbReference>
<evidence type="ECO:0000256" key="2">
    <source>
        <dbReference type="SAM" id="MobiDB-lite"/>
    </source>
</evidence>
<accession>A0AA36I4L1</accession>